<dbReference type="GO" id="GO:0042791">
    <property type="term" value="P:5S class rRNA transcription by RNA polymerase III"/>
    <property type="evidence" value="ECO:0007669"/>
    <property type="project" value="TreeGrafter"/>
</dbReference>
<dbReference type="Pfam" id="PF04182">
    <property type="entry name" value="B-block_TFIIIC"/>
    <property type="match status" value="1"/>
</dbReference>
<dbReference type="Ensembl" id="ENSXCOT00000021670.1">
    <property type="protein sequence ID" value="ENSXCOP00000021409.1"/>
    <property type="gene ID" value="ENSXCOG00000016011.1"/>
</dbReference>
<dbReference type="AlphaFoldDB" id="A0A3B5MPK4"/>
<evidence type="ECO:0000313" key="9">
    <source>
        <dbReference type="Proteomes" id="UP000261380"/>
    </source>
</evidence>
<keyword evidence="2" id="KW-0597">Phosphoprotein</keyword>
<name>A0A3B5MPK4_9TELE</name>
<evidence type="ECO:0000259" key="6">
    <source>
        <dbReference type="Pfam" id="PF04182"/>
    </source>
</evidence>
<dbReference type="InterPro" id="IPR044210">
    <property type="entry name" value="Tfc3-like"/>
</dbReference>
<protein>
    <submittedName>
        <fullName evidence="8">Uncharacterized protein</fullName>
    </submittedName>
</protein>
<dbReference type="GO" id="GO:0000127">
    <property type="term" value="C:transcription factor TFIIIC complex"/>
    <property type="evidence" value="ECO:0007669"/>
    <property type="project" value="InterPro"/>
</dbReference>
<reference evidence="8" key="1">
    <citation type="submission" date="2025-08" db="UniProtKB">
        <authorList>
            <consortium name="Ensembl"/>
        </authorList>
    </citation>
    <scope>IDENTIFICATION</scope>
</reference>
<evidence type="ECO:0000256" key="4">
    <source>
        <dbReference type="ARBA" id="ARBA00023163"/>
    </source>
</evidence>
<keyword evidence="9" id="KW-1185">Reference proteome</keyword>
<evidence type="ECO:0000256" key="1">
    <source>
        <dbReference type="ARBA" id="ARBA00004123"/>
    </source>
</evidence>
<evidence type="ECO:0000256" key="2">
    <source>
        <dbReference type="ARBA" id="ARBA00022553"/>
    </source>
</evidence>
<dbReference type="Proteomes" id="UP000261380">
    <property type="component" value="Unplaced"/>
</dbReference>
<sequence length="415" mass="48193">MDALSVVVDEVALEGLDGITLPSLWIRLEDRKPKFPLKLDDCTKSFIWRSLVNNADLSFHELPEEREDIQLLDRFKDIDPETGCETQEQKFSHDRRDVYPLHVIPENQDGIQGSCVFFKERKNVTKQIRSKSFAPLVNLEEAQERYGRKLVVVASQALRFRTLIGSDNDPETKISNDSYCVLERVGRGRWQGELQSDLHGSLFKIDARKMHYLRKCLVKHELITMQSYVRRLKTGQQQHSILLLLKRFHVNRRNKYDILMEHVSDFLLQQSDHFTTVDNLKEHLNLNDKTMKRLFKNLRYSKLVEFCQYALEDLDPSAEHCTNKNGRRGLFHPSNFFSVCLPPPPPYSVSSSGPKGIPQREIGLRMNVGRLESRMICRKMDRDGVIKVNLAVYFTLKSAFTLRAKPVLFQSNLET</sequence>
<organism evidence="8 9">
    <name type="scientific">Xiphophorus couchianus</name>
    <name type="common">Monterrey platyfish</name>
    <dbReference type="NCBI Taxonomy" id="32473"/>
    <lineage>
        <taxon>Eukaryota</taxon>
        <taxon>Metazoa</taxon>
        <taxon>Chordata</taxon>
        <taxon>Craniata</taxon>
        <taxon>Vertebrata</taxon>
        <taxon>Euteleostomi</taxon>
        <taxon>Actinopterygii</taxon>
        <taxon>Neopterygii</taxon>
        <taxon>Teleostei</taxon>
        <taxon>Neoteleostei</taxon>
        <taxon>Acanthomorphata</taxon>
        <taxon>Ovalentaria</taxon>
        <taxon>Atherinomorphae</taxon>
        <taxon>Cyprinodontiformes</taxon>
        <taxon>Poeciliidae</taxon>
        <taxon>Poeciliinae</taxon>
        <taxon>Xiphophorus</taxon>
    </lineage>
</organism>
<dbReference type="GO" id="GO:0005634">
    <property type="term" value="C:nucleus"/>
    <property type="evidence" value="ECO:0007669"/>
    <property type="project" value="UniProtKB-SubCell"/>
</dbReference>
<keyword evidence="4" id="KW-0804">Transcription</keyword>
<feature type="domain" description="General transcription factor 3C polypeptide 1 winged-helix" evidence="7">
    <location>
        <begin position="1"/>
        <end position="79"/>
    </location>
</feature>
<evidence type="ECO:0000313" key="8">
    <source>
        <dbReference type="Ensembl" id="ENSXCOP00000021409.1"/>
    </source>
</evidence>
<dbReference type="Pfam" id="PF23704">
    <property type="entry name" value="WHD_GTF3C1_N"/>
    <property type="match status" value="1"/>
</dbReference>
<dbReference type="GO" id="GO:0006384">
    <property type="term" value="P:transcription initiation at RNA polymerase III promoter"/>
    <property type="evidence" value="ECO:0007669"/>
    <property type="project" value="InterPro"/>
</dbReference>
<proteinExistence type="predicted"/>
<comment type="subcellular location">
    <subcellularLocation>
        <location evidence="1">Nucleus</location>
    </subcellularLocation>
</comment>
<keyword evidence="5" id="KW-0539">Nucleus</keyword>
<dbReference type="GO" id="GO:0003677">
    <property type="term" value="F:DNA binding"/>
    <property type="evidence" value="ECO:0007669"/>
    <property type="project" value="UniProtKB-KW"/>
</dbReference>
<reference evidence="8" key="2">
    <citation type="submission" date="2025-09" db="UniProtKB">
        <authorList>
            <consortium name="Ensembl"/>
        </authorList>
    </citation>
    <scope>IDENTIFICATION</scope>
</reference>
<accession>A0A3B5MPK4</accession>
<dbReference type="PANTHER" id="PTHR15180">
    <property type="entry name" value="GENERAL TRANSCRIPTION FACTOR 3C POLYPEPTIDE 1"/>
    <property type="match status" value="1"/>
</dbReference>
<dbReference type="InterPro" id="IPR056428">
    <property type="entry name" value="WH_GTF3C1"/>
</dbReference>
<dbReference type="InterPro" id="IPR007309">
    <property type="entry name" value="TFIIIC_Bblock-bd"/>
</dbReference>
<evidence type="ECO:0000256" key="5">
    <source>
        <dbReference type="ARBA" id="ARBA00023242"/>
    </source>
</evidence>
<dbReference type="PANTHER" id="PTHR15180:SF1">
    <property type="entry name" value="GENERAL TRANSCRIPTION FACTOR 3C POLYPEPTIDE 1"/>
    <property type="match status" value="1"/>
</dbReference>
<keyword evidence="3" id="KW-0238">DNA-binding</keyword>
<evidence type="ECO:0000259" key="7">
    <source>
        <dbReference type="Pfam" id="PF23704"/>
    </source>
</evidence>
<feature type="domain" description="B-block binding subunit of TFIIIC" evidence="6">
    <location>
        <begin position="176"/>
        <end position="250"/>
    </location>
</feature>
<evidence type="ECO:0000256" key="3">
    <source>
        <dbReference type="ARBA" id="ARBA00023125"/>
    </source>
</evidence>
<dbReference type="GeneTree" id="ENSGT00390000008664"/>